<protein>
    <submittedName>
        <fullName evidence="8">Methyl-CpG DNA binding</fullName>
    </submittedName>
</protein>
<comment type="caution">
    <text evidence="8">The sequence shown here is derived from an EMBL/GenBank/DDBJ whole genome shotgun (WGS) entry which is preliminary data.</text>
</comment>
<feature type="region of interest" description="Disordered" evidence="6">
    <location>
        <begin position="310"/>
        <end position="365"/>
    </location>
</feature>
<keyword evidence="2" id="KW-0805">Transcription regulation</keyword>
<evidence type="ECO:0000313" key="9">
    <source>
        <dbReference type="Proteomes" id="UP000195402"/>
    </source>
</evidence>
<dbReference type="EMBL" id="MVGT01002978">
    <property type="protein sequence ID" value="OVA05924.1"/>
    <property type="molecule type" value="Genomic_DNA"/>
</dbReference>
<feature type="domain" description="MBD" evidence="7">
    <location>
        <begin position="257"/>
        <end position="333"/>
    </location>
</feature>
<feature type="region of interest" description="Disordered" evidence="6">
    <location>
        <begin position="45"/>
        <end position="69"/>
    </location>
</feature>
<sequence length="460" mass="51440">MEFGSNKVFVESELFPGTLNVPFGIRAEPKSFTVTDLNNEETLSEANQQGEFQVTPLPPSPDYGSKFVENSDPVTPLSPGIGKSNLIPATRELDPAREADNPDEAGLQTPTLALVTIASLEESQLQTRRRRVVKGTSLKLGKIEAADRPEWLPPDWEMVRKARENGGTAGMIDTFYYEPVKGRQFRSKNEVLHFLRTGMRRRRKTKPKDNEANKEGEVQVEEAPEDGSKVVQKSLAKSQPRPQRRRGVVGTRLKLGKIEAPDQPEWLPPGWEMERKTRETGGTAGMIDTIYYDPIKGHKFRSKSEVLHYLKTGTPRRRKTKAKENDDLSNVMPLNNSGSSEQNGSTSKRKKRRTASNGNTNPPEKVTWVLNIDADGSGSLIPVIGDETAFGQARQDGDAAFASLMEVGASIPKVQSQETAVSQLSISEEFDFLMWSNGSEIREREEESCWYYGLRWENKN</sequence>
<evidence type="ECO:0000256" key="6">
    <source>
        <dbReference type="SAM" id="MobiDB-lite"/>
    </source>
</evidence>
<evidence type="ECO:0000256" key="1">
    <source>
        <dbReference type="ARBA" id="ARBA00004123"/>
    </source>
</evidence>
<evidence type="ECO:0000256" key="3">
    <source>
        <dbReference type="ARBA" id="ARBA00023125"/>
    </source>
</evidence>
<keyword evidence="3" id="KW-0238">DNA-binding</keyword>
<comment type="subcellular location">
    <subcellularLocation>
        <location evidence="1">Nucleus</location>
    </subcellularLocation>
</comment>
<evidence type="ECO:0000256" key="5">
    <source>
        <dbReference type="ARBA" id="ARBA00023242"/>
    </source>
</evidence>
<evidence type="ECO:0000256" key="2">
    <source>
        <dbReference type="ARBA" id="ARBA00023015"/>
    </source>
</evidence>
<organism evidence="8 9">
    <name type="scientific">Macleaya cordata</name>
    <name type="common">Five-seeded plume-poppy</name>
    <name type="synonym">Bocconia cordata</name>
    <dbReference type="NCBI Taxonomy" id="56857"/>
    <lineage>
        <taxon>Eukaryota</taxon>
        <taxon>Viridiplantae</taxon>
        <taxon>Streptophyta</taxon>
        <taxon>Embryophyta</taxon>
        <taxon>Tracheophyta</taxon>
        <taxon>Spermatophyta</taxon>
        <taxon>Magnoliopsida</taxon>
        <taxon>Ranunculales</taxon>
        <taxon>Papaveraceae</taxon>
        <taxon>Papaveroideae</taxon>
        <taxon>Macleaya</taxon>
    </lineage>
</organism>
<accession>A0A200Q653</accession>
<dbReference type="OrthoDB" id="10072024at2759"/>
<dbReference type="OMA" id="REEESCW"/>
<keyword evidence="4" id="KW-0804">Transcription</keyword>
<feature type="domain" description="MBD" evidence="7">
    <location>
        <begin position="142"/>
        <end position="215"/>
    </location>
</feature>
<dbReference type="STRING" id="56857.A0A200Q653"/>
<keyword evidence="5" id="KW-0539">Nucleus</keyword>
<dbReference type="FunCoup" id="A0A200Q653">
    <property type="interactions" value="154"/>
</dbReference>
<dbReference type="AlphaFoldDB" id="A0A200Q653"/>
<dbReference type="SUPFAM" id="SSF54171">
    <property type="entry name" value="DNA-binding domain"/>
    <property type="match status" value="2"/>
</dbReference>
<dbReference type="CDD" id="cd00122">
    <property type="entry name" value="MBD"/>
    <property type="match status" value="1"/>
</dbReference>
<reference evidence="8 9" key="1">
    <citation type="journal article" date="2017" name="Mol. Plant">
        <title>The Genome of Medicinal Plant Macleaya cordata Provides New Insights into Benzylisoquinoline Alkaloids Metabolism.</title>
        <authorList>
            <person name="Liu X."/>
            <person name="Liu Y."/>
            <person name="Huang P."/>
            <person name="Ma Y."/>
            <person name="Qing Z."/>
            <person name="Tang Q."/>
            <person name="Cao H."/>
            <person name="Cheng P."/>
            <person name="Zheng Y."/>
            <person name="Yuan Z."/>
            <person name="Zhou Y."/>
            <person name="Liu J."/>
            <person name="Tang Z."/>
            <person name="Zhuo Y."/>
            <person name="Zhang Y."/>
            <person name="Yu L."/>
            <person name="Huang J."/>
            <person name="Yang P."/>
            <person name="Peng Q."/>
            <person name="Zhang J."/>
            <person name="Jiang W."/>
            <person name="Zhang Z."/>
            <person name="Lin K."/>
            <person name="Ro D.K."/>
            <person name="Chen X."/>
            <person name="Xiong X."/>
            <person name="Shang Y."/>
            <person name="Huang S."/>
            <person name="Zeng J."/>
        </authorList>
    </citation>
    <scope>NUCLEOTIDE SEQUENCE [LARGE SCALE GENOMIC DNA]</scope>
    <source>
        <strain evidence="9">cv. BLH2017</strain>
        <tissue evidence="8">Root</tissue>
    </source>
</reference>
<feature type="region of interest" description="Disordered" evidence="6">
    <location>
        <begin position="198"/>
        <end position="249"/>
    </location>
</feature>
<dbReference type="PANTHER" id="PTHR34067:SF20">
    <property type="entry name" value="OS08G0206700 PROTEIN"/>
    <property type="match status" value="1"/>
</dbReference>
<proteinExistence type="predicted"/>
<dbReference type="GO" id="GO:0005634">
    <property type="term" value="C:nucleus"/>
    <property type="evidence" value="ECO:0007669"/>
    <property type="project" value="UniProtKB-SubCell"/>
</dbReference>
<gene>
    <name evidence="8" type="ORF">BVC80_1707g22</name>
</gene>
<feature type="compositionally biased region" description="Basic and acidic residues" evidence="6">
    <location>
        <begin position="207"/>
        <end position="217"/>
    </location>
</feature>
<dbReference type="InterPro" id="IPR038945">
    <property type="entry name" value="MBD13-like"/>
</dbReference>
<evidence type="ECO:0000256" key="4">
    <source>
        <dbReference type="ARBA" id="ARBA00023163"/>
    </source>
</evidence>
<dbReference type="GO" id="GO:0003677">
    <property type="term" value="F:DNA binding"/>
    <property type="evidence" value="ECO:0007669"/>
    <property type="project" value="UniProtKB-KW"/>
</dbReference>
<keyword evidence="9" id="KW-1185">Reference proteome</keyword>
<evidence type="ECO:0000313" key="8">
    <source>
        <dbReference type="EMBL" id="OVA05924.1"/>
    </source>
</evidence>
<dbReference type="InParanoid" id="A0A200Q653"/>
<feature type="compositionally biased region" description="Polar residues" evidence="6">
    <location>
        <begin position="332"/>
        <end position="346"/>
    </location>
</feature>
<dbReference type="Proteomes" id="UP000195402">
    <property type="component" value="Unassembled WGS sequence"/>
</dbReference>
<dbReference type="InterPro" id="IPR016177">
    <property type="entry name" value="DNA-bd_dom_sf"/>
</dbReference>
<dbReference type="PANTHER" id="PTHR34067">
    <property type="entry name" value="OS04G0193200 PROTEIN"/>
    <property type="match status" value="1"/>
</dbReference>
<name>A0A200Q653_MACCD</name>
<dbReference type="InterPro" id="IPR001739">
    <property type="entry name" value="Methyl_CpG_DNA-bd"/>
</dbReference>
<dbReference type="PROSITE" id="PS50982">
    <property type="entry name" value="MBD"/>
    <property type="match status" value="2"/>
</dbReference>
<dbReference type="Pfam" id="PF01429">
    <property type="entry name" value="MBD"/>
    <property type="match status" value="2"/>
</dbReference>
<evidence type="ECO:0000259" key="7">
    <source>
        <dbReference type="PROSITE" id="PS50982"/>
    </source>
</evidence>
<dbReference type="Gene3D" id="3.30.890.10">
    <property type="entry name" value="Methyl-cpg-binding Protein 2, Chain A"/>
    <property type="match status" value="2"/>
</dbReference>